<dbReference type="EMBL" id="NHYE01004444">
    <property type="protein sequence ID" value="PPQ84553.1"/>
    <property type="molecule type" value="Genomic_DNA"/>
</dbReference>
<comment type="caution">
    <text evidence="2">The sequence shown here is derived from an EMBL/GenBank/DDBJ whole genome shotgun (WGS) entry which is preliminary data.</text>
</comment>
<gene>
    <name evidence="2" type="ORF">CVT26_002900</name>
</gene>
<sequence>MLQEYKGKPNFATDAWTSLNHKAYVAITVHLEHQGHPIITAKAIIKQFNAPKSKAGRVADKAADALVSLYKELEVEEREERERRQGEDEGEEDEPLDAWTDSYCTQPPPPYDAPQCVYTLELDL</sequence>
<evidence type="ECO:0000313" key="3">
    <source>
        <dbReference type="Proteomes" id="UP000284706"/>
    </source>
</evidence>
<accession>A0A409X1A3</accession>
<name>A0A409X1A3_9AGAR</name>
<dbReference type="OrthoDB" id="2687121at2759"/>
<feature type="compositionally biased region" description="Basic and acidic residues" evidence="1">
    <location>
        <begin position="78"/>
        <end position="87"/>
    </location>
</feature>
<keyword evidence="3" id="KW-1185">Reference proteome</keyword>
<dbReference type="InParanoid" id="A0A409X1A3"/>
<proteinExistence type="predicted"/>
<feature type="region of interest" description="Disordered" evidence="1">
    <location>
        <begin position="75"/>
        <end position="111"/>
    </location>
</feature>
<protein>
    <submittedName>
        <fullName evidence="2">Uncharacterized protein</fullName>
    </submittedName>
</protein>
<dbReference type="Proteomes" id="UP000284706">
    <property type="component" value="Unassembled WGS sequence"/>
</dbReference>
<evidence type="ECO:0000313" key="2">
    <source>
        <dbReference type="EMBL" id="PPQ84553.1"/>
    </source>
</evidence>
<organism evidence="2 3">
    <name type="scientific">Gymnopilus dilepis</name>
    <dbReference type="NCBI Taxonomy" id="231916"/>
    <lineage>
        <taxon>Eukaryota</taxon>
        <taxon>Fungi</taxon>
        <taxon>Dikarya</taxon>
        <taxon>Basidiomycota</taxon>
        <taxon>Agaricomycotina</taxon>
        <taxon>Agaricomycetes</taxon>
        <taxon>Agaricomycetidae</taxon>
        <taxon>Agaricales</taxon>
        <taxon>Agaricineae</taxon>
        <taxon>Hymenogastraceae</taxon>
        <taxon>Gymnopilus</taxon>
    </lineage>
</organism>
<reference evidence="2 3" key="1">
    <citation type="journal article" date="2018" name="Evol. Lett.">
        <title>Horizontal gene cluster transfer increased hallucinogenic mushroom diversity.</title>
        <authorList>
            <person name="Reynolds H.T."/>
            <person name="Vijayakumar V."/>
            <person name="Gluck-Thaler E."/>
            <person name="Korotkin H.B."/>
            <person name="Matheny P.B."/>
            <person name="Slot J.C."/>
        </authorList>
    </citation>
    <scope>NUCLEOTIDE SEQUENCE [LARGE SCALE GENOMIC DNA]</scope>
    <source>
        <strain evidence="2 3">SRW20</strain>
    </source>
</reference>
<dbReference type="AlphaFoldDB" id="A0A409X1A3"/>
<evidence type="ECO:0000256" key="1">
    <source>
        <dbReference type="SAM" id="MobiDB-lite"/>
    </source>
</evidence>